<accession>A0A834ZEE5</accession>
<feature type="region of interest" description="Disordered" evidence="4">
    <location>
        <begin position="500"/>
        <end position="562"/>
    </location>
</feature>
<feature type="compositionally biased region" description="Low complexity" evidence="4">
    <location>
        <begin position="730"/>
        <end position="740"/>
    </location>
</feature>
<evidence type="ECO:0000256" key="3">
    <source>
        <dbReference type="ARBA" id="ARBA00024378"/>
    </source>
</evidence>
<comment type="caution">
    <text evidence="6">The sequence shown here is derived from an EMBL/GenBank/DDBJ whole genome shotgun (WGS) entry which is preliminary data.</text>
</comment>
<evidence type="ECO:0000256" key="2">
    <source>
        <dbReference type="ARBA" id="ARBA00024341"/>
    </source>
</evidence>
<proteinExistence type="inferred from homology"/>
<organism evidence="6 7">
    <name type="scientific">Tetracentron sinense</name>
    <name type="common">Spur-leaf</name>
    <dbReference type="NCBI Taxonomy" id="13715"/>
    <lineage>
        <taxon>Eukaryota</taxon>
        <taxon>Viridiplantae</taxon>
        <taxon>Streptophyta</taxon>
        <taxon>Embryophyta</taxon>
        <taxon>Tracheophyta</taxon>
        <taxon>Spermatophyta</taxon>
        <taxon>Magnoliopsida</taxon>
        <taxon>Trochodendrales</taxon>
        <taxon>Trochodendraceae</taxon>
        <taxon>Tetracentron</taxon>
    </lineage>
</organism>
<dbReference type="OrthoDB" id="1747078at2759"/>
<evidence type="ECO:0000313" key="6">
    <source>
        <dbReference type="EMBL" id="KAF8405342.1"/>
    </source>
</evidence>
<dbReference type="SMART" id="SM00015">
    <property type="entry name" value="IQ"/>
    <property type="match status" value="3"/>
</dbReference>
<dbReference type="InterPro" id="IPR025064">
    <property type="entry name" value="DUF4005"/>
</dbReference>
<dbReference type="GO" id="GO:0005516">
    <property type="term" value="F:calmodulin binding"/>
    <property type="evidence" value="ECO:0007669"/>
    <property type="project" value="UniProtKB-KW"/>
</dbReference>
<dbReference type="Gene3D" id="1.20.5.190">
    <property type="match status" value="1"/>
</dbReference>
<feature type="compositionally biased region" description="Polar residues" evidence="4">
    <location>
        <begin position="792"/>
        <end position="806"/>
    </location>
</feature>
<evidence type="ECO:0000256" key="4">
    <source>
        <dbReference type="SAM" id="MobiDB-lite"/>
    </source>
</evidence>
<evidence type="ECO:0000259" key="5">
    <source>
        <dbReference type="Pfam" id="PF13178"/>
    </source>
</evidence>
<feature type="region of interest" description="Disordered" evidence="4">
    <location>
        <begin position="286"/>
        <end position="306"/>
    </location>
</feature>
<dbReference type="EMBL" id="JABCRI010000006">
    <property type="protein sequence ID" value="KAF8405342.1"/>
    <property type="molecule type" value="Genomic_DNA"/>
</dbReference>
<dbReference type="OMA" id="LMIQSHP"/>
<comment type="subunit">
    <text evidence="3">Binds to multiple calmodulin (CaM) in the presence of Ca(2+) and CaM-like proteins.</text>
</comment>
<evidence type="ECO:0000313" key="7">
    <source>
        <dbReference type="Proteomes" id="UP000655225"/>
    </source>
</evidence>
<feature type="domain" description="DUF4005" evidence="5">
    <location>
        <begin position="728"/>
        <end position="790"/>
    </location>
</feature>
<dbReference type="Pfam" id="PF13178">
    <property type="entry name" value="DUF4005"/>
    <property type="match status" value="1"/>
</dbReference>
<sequence>MGRSSSSCLKIIACGSDSVDKDDSALVENKGSTDKRGWSFRKRSARHRVLNNTVTSEAPSTGNKESPEFTAIDFHAQANPAVPEKISLPQWTEEMPQLLTAVNSKVPNTLIATKDESKIDVNLEESVVTVIQTAIRGFLAQRAHLKLKNVVKLQAAVRGHLVRRQAVGTLRCVQAIAKMQALVRARRARQLVEGLVSEEKLDGKHDRENHSRKLLGNENSGTKERKTYSSTEKLLSNGFARQLLKSTPKTTPIHIKCDPSKPNSSWKWLERWMTVSSSDVALPQMPELSPGHQEQEETAETATSEVGTEIPADVISESADLKSGMEAAMPLEAEENLITYDADNFDFHACRPTSSFAIRGDLEQSQLENASTCKEEETSLKIDLFLNPTEMQSDATSQTVLDLSNKPEMEGEQPKRANKRVASEQLETEGKKFVFGSRKACNPAFVAAQSKFEKQSSTAVSGKSISSTYQDVGVESNLDNVSSPADSITRVKELGLAENSISPDPMVHAGGSECGTELSISSTLDSPDRSEVGGVEFKHEATVAEKETSDPNGNTDDASNQGNLDVEAKIISSTFLPNPSYSVSVQPGKLEDVNGVCVDSVVTENFPQVEQQPERSASDVLIQLDTVAERQAYRSSPDGSPRSHITAPESNGTPSSQVSVKAGRNKLDKSGSNQNRRFHSAGKSSPSNPNHDAGARSSTENLTRDPKSGKRRNSFGSVRPDHVDQEVRDSSSSNSLPLPSYMQATESARAKANANNSPRSSPDMQDKEIYIKKRHSLPVANGKQRSPRILQSVPQAQQGAKGNGTHSPHEKRWLR</sequence>
<protein>
    <recommendedName>
        <fullName evidence="5">DUF4005 domain-containing protein</fullName>
    </recommendedName>
</protein>
<feature type="compositionally biased region" description="Polar residues" evidence="4">
    <location>
        <begin position="753"/>
        <end position="763"/>
    </location>
</feature>
<dbReference type="InterPro" id="IPR000048">
    <property type="entry name" value="IQ_motif_EF-hand-BS"/>
</dbReference>
<evidence type="ECO:0000256" key="1">
    <source>
        <dbReference type="ARBA" id="ARBA00022860"/>
    </source>
</evidence>
<feature type="compositionally biased region" description="Basic and acidic residues" evidence="4">
    <location>
        <begin position="719"/>
        <end position="729"/>
    </location>
</feature>
<feature type="compositionally biased region" description="Basic and acidic residues" evidence="4">
    <location>
        <begin position="526"/>
        <end position="549"/>
    </location>
</feature>
<reference evidence="6 7" key="1">
    <citation type="submission" date="2020-04" db="EMBL/GenBank/DDBJ databases">
        <title>Plant Genome Project.</title>
        <authorList>
            <person name="Zhang R.-G."/>
        </authorList>
    </citation>
    <scope>NUCLEOTIDE SEQUENCE [LARGE SCALE GENOMIC DNA]</scope>
    <source>
        <strain evidence="6">YNK0</strain>
        <tissue evidence="6">Leaf</tissue>
    </source>
</reference>
<dbReference type="AlphaFoldDB" id="A0A834ZEE5"/>
<feature type="compositionally biased region" description="Polar residues" evidence="4">
    <location>
        <begin position="648"/>
        <end position="659"/>
    </location>
</feature>
<dbReference type="PANTHER" id="PTHR32295">
    <property type="entry name" value="IQ-DOMAIN 5-RELATED"/>
    <property type="match status" value="1"/>
</dbReference>
<feature type="region of interest" description="Disordered" evidence="4">
    <location>
        <begin position="631"/>
        <end position="815"/>
    </location>
</feature>
<feature type="compositionally biased region" description="Basic and acidic residues" evidence="4">
    <location>
        <begin position="202"/>
        <end position="211"/>
    </location>
</feature>
<dbReference type="PROSITE" id="PS50096">
    <property type="entry name" value="IQ"/>
    <property type="match status" value="3"/>
</dbReference>
<keyword evidence="1" id="KW-0112">Calmodulin-binding</keyword>
<comment type="similarity">
    <text evidence="2">Belongs to the IQD family.</text>
</comment>
<feature type="compositionally biased region" description="Polar residues" evidence="4">
    <location>
        <begin position="550"/>
        <end position="562"/>
    </location>
</feature>
<dbReference type="Pfam" id="PF00612">
    <property type="entry name" value="IQ"/>
    <property type="match status" value="2"/>
</dbReference>
<keyword evidence="7" id="KW-1185">Reference proteome</keyword>
<dbReference type="PANTHER" id="PTHR32295:SF154">
    <property type="entry name" value="PROTEIN IQ-DOMAIN 32"/>
    <property type="match status" value="1"/>
</dbReference>
<feature type="region of interest" description="Disordered" evidence="4">
    <location>
        <begin position="202"/>
        <end position="230"/>
    </location>
</feature>
<name>A0A834ZEE5_TETSI</name>
<feature type="compositionally biased region" description="Polar residues" evidence="4">
    <location>
        <begin position="682"/>
        <end position="701"/>
    </location>
</feature>
<gene>
    <name evidence="6" type="ORF">HHK36_010246</name>
</gene>
<dbReference type="Proteomes" id="UP000655225">
    <property type="component" value="Unassembled WGS sequence"/>
</dbReference>